<keyword evidence="3" id="KW-1185">Reference proteome</keyword>
<evidence type="ECO:0000313" key="2">
    <source>
        <dbReference type="EMBL" id="KAK6914198.1"/>
    </source>
</evidence>
<reference evidence="2 3" key="1">
    <citation type="submission" date="2023-12" db="EMBL/GenBank/DDBJ databases">
        <title>A high-quality genome assembly for Dillenia turbinata (Dilleniales).</title>
        <authorList>
            <person name="Chanderbali A."/>
        </authorList>
    </citation>
    <scope>NUCLEOTIDE SEQUENCE [LARGE SCALE GENOMIC DNA]</scope>
    <source>
        <strain evidence="2">LSX21</strain>
        <tissue evidence="2">Leaf</tissue>
    </source>
</reference>
<name>A0AAN8UC84_9MAGN</name>
<evidence type="ECO:0000256" key="1">
    <source>
        <dbReference type="SAM" id="Coils"/>
    </source>
</evidence>
<accession>A0AAN8UC84</accession>
<organism evidence="2 3">
    <name type="scientific">Dillenia turbinata</name>
    <dbReference type="NCBI Taxonomy" id="194707"/>
    <lineage>
        <taxon>Eukaryota</taxon>
        <taxon>Viridiplantae</taxon>
        <taxon>Streptophyta</taxon>
        <taxon>Embryophyta</taxon>
        <taxon>Tracheophyta</taxon>
        <taxon>Spermatophyta</taxon>
        <taxon>Magnoliopsida</taxon>
        <taxon>eudicotyledons</taxon>
        <taxon>Gunneridae</taxon>
        <taxon>Pentapetalae</taxon>
        <taxon>Dilleniales</taxon>
        <taxon>Dilleniaceae</taxon>
        <taxon>Dillenia</taxon>
    </lineage>
</organism>
<feature type="coiled-coil region" evidence="1">
    <location>
        <begin position="32"/>
        <end position="94"/>
    </location>
</feature>
<dbReference type="AlphaFoldDB" id="A0AAN8UC84"/>
<sequence>MGSCSSTNKAKKGRVGEKLDPRELMEKIRFLAVELNNVVRKREEEAQAYEQEVMVSTLKEVEWRKERKKLKEEVTRLKKMVEENEERIRELEKDEMVVGERSDKEWQWQILAARTLVGHMKEERVWRDEAVVKWKTLYLAIKTELDNLIQRTHQGENFWRSEEESIIIDELQKEVKEKQETIEALKKQLAVAQQEKARSESEVDILRQSMRITGNKKKLR</sequence>
<dbReference type="PANTHER" id="PTHR37226">
    <property type="entry name" value="GOLGIN FAMILY A PROTEIN"/>
    <property type="match status" value="1"/>
</dbReference>
<dbReference type="PANTHER" id="PTHR37226:SF4">
    <property type="entry name" value="GOLGIN FAMILY A PROTEIN"/>
    <property type="match status" value="1"/>
</dbReference>
<gene>
    <name evidence="2" type="ORF">RJ641_021519</name>
</gene>
<protein>
    <submittedName>
        <fullName evidence="2">Uncharacterized protein</fullName>
    </submittedName>
</protein>
<evidence type="ECO:0000313" key="3">
    <source>
        <dbReference type="Proteomes" id="UP001370490"/>
    </source>
</evidence>
<feature type="coiled-coil region" evidence="1">
    <location>
        <begin position="161"/>
        <end position="209"/>
    </location>
</feature>
<proteinExistence type="predicted"/>
<dbReference type="Proteomes" id="UP001370490">
    <property type="component" value="Unassembled WGS sequence"/>
</dbReference>
<dbReference type="EMBL" id="JBAMMX010000026">
    <property type="protein sequence ID" value="KAK6914198.1"/>
    <property type="molecule type" value="Genomic_DNA"/>
</dbReference>
<keyword evidence="1" id="KW-0175">Coiled coil</keyword>
<comment type="caution">
    <text evidence="2">The sequence shown here is derived from an EMBL/GenBank/DDBJ whole genome shotgun (WGS) entry which is preliminary data.</text>
</comment>